<dbReference type="SUPFAM" id="SSF53474">
    <property type="entry name" value="alpha/beta-Hydrolases"/>
    <property type="match status" value="1"/>
</dbReference>
<dbReference type="OrthoDB" id="294702at2759"/>
<dbReference type="InParanoid" id="A0A067QQ05"/>
<dbReference type="InterPro" id="IPR029058">
    <property type="entry name" value="AB_hydrolase_fold"/>
</dbReference>
<keyword evidence="3" id="KW-1185">Reference proteome</keyword>
<protein>
    <recommendedName>
        <fullName evidence="1">AB hydrolase-1 domain-containing protein</fullName>
    </recommendedName>
</protein>
<evidence type="ECO:0000259" key="1">
    <source>
        <dbReference type="Pfam" id="PF12697"/>
    </source>
</evidence>
<proteinExistence type="predicted"/>
<evidence type="ECO:0000313" key="3">
    <source>
        <dbReference type="Proteomes" id="UP000027265"/>
    </source>
</evidence>
<dbReference type="EMBL" id="KL197709">
    <property type="protein sequence ID" value="KDQ64721.1"/>
    <property type="molecule type" value="Genomic_DNA"/>
</dbReference>
<dbReference type="HOGENOM" id="CLU_071634_0_0_1"/>
<dbReference type="Gene3D" id="3.40.50.1820">
    <property type="entry name" value="alpha/beta hydrolase"/>
    <property type="match status" value="1"/>
</dbReference>
<dbReference type="InterPro" id="IPR000073">
    <property type="entry name" value="AB_hydrolase_1"/>
</dbReference>
<feature type="domain" description="AB hydrolase-1" evidence="1">
    <location>
        <begin position="33"/>
        <end position="316"/>
    </location>
</feature>
<name>A0A067QQ05_9AGAM</name>
<gene>
    <name evidence="2" type="ORF">JAAARDRAFT_28365</name>
</gene>
<organism evidence="2 3">
    <name type="scientific">Jaapia argillacea MUCL 33604</name>
    <dbReference type="NCBI Taxonomy" id="933084"/>
    <lineage>
        <taxon>Eukaryota</taxon>
        <taxon>Fungi</taxon>
        <taxon>Dikarya</taxon>
        <taxon>Basidiomycota</taxon>
        <taxon>Agaricomycotina</taxon>
        <taxon>Agaricomycetes</taxon>
        <taxon>Agaricomycetidae</taxon>
        <taxon>Jaapiales</taxon>
        <taxon>Jaapiaceae</taxon>
        <taxon>Jaapia</taxon>
    </lineage>
</organism>
<sequence>MATPESNEKLLALQGGRTLAYADYGDSSSSTVVFFFHGAFFVGDASSKSPVLLQKGVHCITPTLPGWGNTSPVPPSTPYVSCLISDVTFILQHLHPNDPNLRIFVAGASFGTAAAQMVFGAPYDVFPFGRHIVGLLLLATFSPFRYHKDYAKGLTWPDYISVGAPSQYIPFRLIPNLLKLVIRPKLKSVESTEKFFRSFFIDKMKPIEKAKFEEWRAKEGLEAGRFPKTWATIMNFSVSKSWEGFLGMADVLNSDWGFNPSESDEEHKSKRVLIVGGTDDQLSPKMAEWLVEKYGSNAKLVMKEGGHLSSMFYMDEIWEELLVDVESTVASQ</sequence>
<reference evidence="3" key="1">
    <citation type="journal article" date="2014" name="Proc. Natl. Acad. Sci. U.S.A.">
        <title>Extensive sampling of basidiomycete genomes demonstrates inadequacy of the white-rot/brown-rot paradigm for wood decay fungi.</title>
        <authorList>
            <person name="Riley R."/>
            <person name="Salamov A.A."/>
            <person name="Brown D.W."/>
            <person name="Nagy L.G."/>
            <person name="Floudas D."/>
            <person name="Held B.W."/>
            <person name="Levasseur A."/>
            <person name="Lombard V."/>
            <person name="Morin E."/>
            <person name="Otillar R."/>
            <person name="Lindquist E.A."/>
            <person name="Sun H."/>
            <person name="LaButti K.M."/>
            <person name="Schmutz J."/>
            <person name="Jabbour D."/>
            <person name="Luo H."/>
            <person name="Baker S.E."/>
            <person name="Pisabarro A.G."/>
            <person name="Walton J.D."/>
            <person name="Blanchette R.A."/>
            <person name="Henrissat B."/>
            <person name="Martin F."/>
            <person name="Cullen D."/>
            <person name="Hibbett D.S."/>
            <person name="Grigoriev I.V."/>
        </authorList>
    </citation>
    <scope>NUCLEOTIDE SEQUENCE [LARGE SCALE GENOMIC DNA]</scope>
    <source>
        <strain evidence="3">MUCL 33604</strain>
    </source>
</reference>
<dbReference type="Pfam" id="PF12697">
    <property type="entry name" value="Abhydrolase_6"/>
    <property type="match status" value="1"/>
</dbReference>
<accession>A0A067QQ05</accession>
<dbReference type="Proteomes" id="UP000027265">
    <property type="component" value="Unassembled WGS sequence"/>
</dbReference>
<dbReference type="AlphaFoldDB" id="A0A067QQ05"/>
<evidence type="ECO:0000313" key="2">
    <source>
        <dbReference type="EMBL" id="KDQ64721.1"/>
    </source>
</evidence>